<keyword evidence="12" id="KW-0238">DNA-binding</keyword>
<dbReference type="PANTHER" id="PTHR43152:SF3">
    <property type="entry name" value="UVRABC SYSTEM PROTEIN A"/>
    <property type="match status" value="1"/>
</dbReference>
<keyword evidence="9" id="KW-0862">Zinc</keyword>
<dbReference type="PANTHER" id="PTHR43152">
    <property type="entry name" value="UVRABC SYSTEM PROTEIN A"/>
    <property type="match status" value="1"/>
</dbReference>
<evidence type="ECO:0000256" key="7">
    <source>
        <dbReference type="ARBA" id="ARBA00022769"/>
    </source>
</evidence>
<feature type="region of interest" description="Disordered" evidence="17">
    <location>
        <begin position="731"/>
        <end position="759"/>
    </location>
</feature>
<dbReference type="RefSeq" id="WP_183977469.1">
    <property type="nucleotide sequence ID" value="NZ_JACIBY010000011.1"/>
</dbReference>
<keyword evidence="5" id="KW-0547">Nucleotide-binding</keyword>
<feature type="domain" description="ABC transporter" evidence="18">
    <location>
        <begin position="779"/>
        <end position="1119"/>
    </location>
</feature>
<dbReference type="Gene3D" id="1.20.1580.10">
    <property type="entry name" value="ABC transporter ATPase like domain"/>
    <property type="match status" value="2"/>
</dbReference>
<evidence type="ECO:0000256" key="12">
    <source>
        <dbReference type="ARBA" id="ARBA00023125"/>
    </source>
</evidence>
<keyword evidence="11" id="KW-0267">Excision nuclease</keyword>
<keyword evidence="4" id="KW-0677">Repeat</keyword>
<dbReference type="Gene3D" id="3.40.50.300">
    <property type="entry name" value="P-loop containing nucleotide triphosphate hydrolases"/>
    <property type="match status" value="2"/>
</dbReference>
<proteinExistence type="inferred from homology"/>
<comment type="subcellular location">
    <subcellularLocation>
        <location evidence="1">Cytoplasm</location>
    </subcellularLocation>
</comment>
<evidence type="ECO:0000256" key="4">
    <source>
        <dbReference type="ARBA" id="ARBA00022737"/>
    </source>
</evidence>
<dbReference type="InterPro" id="IPR041552">
    <property type="entry name" value="UvrA_DNA-bd"/>
</dbReference>
<dbReference type="GO" id="GO:0005737">
    <property type="term" value="C:cytoplasm"/>
    <property type="evidence" value="ECO:0007669"/>
    <property type="project" value="UniProtKB-SubCell"/>
</dbReference>
<dbReference type="InterPro" id="IPR017871">
    <property type="entry name" value="ABC_transporter-like_CS"/>
</dbReference>
<keyword evidence="19" id="KW-0378">Hydrolase</keyword>
<evidence type="ECO:0000256" key="13">
    <source>
        <dbReference type="ARBA" id="ARBA00023204"/>
    </source>
</evidence>
<dbReference type="GO" id="GO:0016887">
    <property type="term" value="F:ATP hydrolysis activity"/>
    <property type="evidence" value="ECO:0007669"/>
    <property type="project" value="InterPro"/>
</dbReference>
<evidence type="ECO:0000256" key="8">
    <source>
        <dbReference type="ARBA" id="ARBA00022771"/>
    </source>
</evidence>
<evidence type="ECO:0000256" key="11">
    <source>
        <dbReference type="ARBA" id="ARBA00022881"/>
    </source>
</evidence>
<name>A0A7W6ES87_9BACT</name>
<keyword evidence="10" id="KW-0067">ATP-binding</keyword>
<dbReference type="InterPro" id="IPR007569">
    <property type="entry name" value="DUF559"/>
</dbReference>
<keyword evidence="19" id="KW-0255">Endonuclease</keyword>
<dbReference type="GO" id="GO:0003677">
    <property type="term" value="F:DNA binding"/>
    <property type="evidence" value="ECO:0007669"/>
    <property type="project" value="UniProtKB-KW"/>
</dbReference>
<feature type="compositionally biased region" description="Basic and acidic residues" evidence="17">
    <location>
        <begin position="734"/>
        <end position="747"/>
    </location>
</feature>
<dbReference type="Gene3D" id="1.10.8.280">
    <property type="entry name" value="ABC transporter ATPase domain-like"/>
    <property type="match status" value="1"/>
</dbReference>
<evidence type="ECO:0000313" key="19">
    <source>
        <dbReference type="EMBL" id="MBB3840479.1"/>
    </source>
</evidence>
<dbReference type="Gene3D" id="3.30.1490.20">
    <property type="entry name" value="ATP-grasp fold, A domain"/>
    <property type="match status" value="1"/>
</dbReference>
<keyword evidence="7" id="KW-0228">DNA excision</keyword>
<evidence type="ECO:0000256" key="17">
    <source>
        <dbReference type="SAM" id="MobiDB-lite"/>
    </source>
</evidence>
<evidence type="ECO:0000256" key="9">
    <source>
        <dbReference type="ARBA" id="ARBA00022833"/>
    </source>
</evidence>
<feature type="domain" description="ABC transporter" evidence="18">
    <location>
        <begin position="261"/>
        <end position="596"/>
    </location>
</feature>
<dbReference type="PROSITE" id="PS00211">
    <property type="entry name" value="ABC_TRANSPORTER_1"/>
    <property type="match status" value="1"/>
</dbReference>
<protein>
    <recommendedName>
        <fullName evidence="15">UvrABC system protein A</fullName>
    </recommendedName>
    <alternativeName>
        <fullName evidence="16">Excinuclease ABC subunit A</fullName>
    </alternativeName>
</protein>
<dbReference type="SUPFAM" id="SSF52980">
    <property type="entry name" value="Restriction endonuclease-like"/>
    <property type="match status" value="1"/>
</dbReference>
<evidence type="ECO:0000256" key="3">
    <source>
        <dbReference type="ARBA" id="ARBA00022723"/>
    </source>
</evidence>
<dbReference type="InterPro" id="IPR047216">
    <property type="entry name" value="Endonuclease_DUF559_bact"/>
</dbReference>
<dbReference type="GO" id="GO:0004519">
    <property type="term" value="F:endonuclease activity"/>
    <property type="evidence" value="ECO:0007669"/>
    <property type="project" value="UniProtKB-KW"/>
</dbReference>
<dbReference type="CDD" id="cd01038">
    <property type="entry name" value="Endonuclease_DUF559"/>
    <property type="match status" value="1"/>
</dbReference>
<evidence type="ECO:0000256" key="16">
    <source>
        <dbReference type="ARBA" id="ARBA00042156"/>
    </source>
</evidence>
<dbReference type="AlphaFoldDB" id="A0A7W6ES87"/>
<comment type="caution">
    <text evidence="19">The sequence shown here is derived from an EMBL/GenBank/DDBJ whole genome shotgun (WGS) entry which is preliminary data.</text>
</comment>
<keyword evidence="19" id="KW-0540">Nuclease</keyword>
<dbReference type="GO" id="GO:0006281">
    <property type="term" value="P:DNA repair"/>
    <property type="evidence" value="ECO:0007669"/>
    <property type="project" value="UniProtKB-KW"/>
</dbReference>
<dbReference type="InterPro" id="IPR011335">
    <property type="entry name" value="Restrct_endonuc-II-like"/>
</dbReference>
<sequence length="1124" mass="126441">MNQTTSNPTVSSSDFEGLDPKKFILIKGARVNNLKNIDVAIPRNKLVVVTGVSGSGKSSLAFDTLFAEGQRMYVESLSSYARQFLGRMEKPEVDYIKGISPAVAIEQKVNTRNPRSTVGTTTEIYDYLKLLFARIGVTHSPVSGEVVRKDTVTDVVNYLMGHEEGTRAMILAPLIIKENRTLEQELTILLSKGYTRIVVNDETRSIEELLEEGNVEGALEGAELFVLVDRAAIKHEDEDTLFRLSDSVQTAFFEGEGLCWIKVVGGEKRSFSDKFELDGLKFEEPSVNLFSFNNPYGACKRCEGFGKVLGLDPELVIPDKNLSVFEGAIAPWRSEKMSEWQAPLLRHGIRFDFPIHRAYKDLAEDQKTLLWTGNSYFEGLTAFFEHLESQTHKVQYRVMLSRYRGRTNCPECRGSRLRQDASYVKIKGTSITDLVLMPISEVLQFFQNLTLPDFQYGVAKRILIEIENRLEYMNRVGLGYLTLNRLTNSLSGGEFQRIKLATSLGSALVGSMYILDEPSIGLHPRDTRKLVSVLESLRDMGNTVIVVEHEEEVMRAADQIIDIGPDAGNLGGAVVWQGSWEDILNPTPDPSPVREGDDFSDNPSYSRPFYHSSPETWKSIKEDVRQNRKNPTRAEETLWEYLRKEQLSVKFRRQHSIEKYIVDFVCLEKQLIIELDGEVHNQQVEYDVIRTKHLQELGFKVIRFQNEEVFESIEKVLSKIREELSTSSTNSVVEEQKDVLARNEKDNTTPPSQGRGRGGVVSHTIDFLTGRDQVPVPTFRRKATHWLELTGAKENNLKDVDVKFPLGTLTVVTGVSGSGKSTLIRKILFPALARVKGEYNEDAGKYANLTGSVERIDNLEMVDQNPIGKSSRSNPVTYIKAYDYIRQMMSDVPLAKARGYKPSHFSFNVEGGRCETCQGEGQVKIEMQFMADIYLKCEGCGGKRFKQEVLDVRYQRPDGNSADISDILNMTIDEAIDFFQQEEPKLAERLQPLKDVGLGYIKLGQSSNTLSGGEAQRVKLAFFLSKSNPNQGRSLFIFDEPTTGLHFHDIQKLLKSINALVNQGDTVIVIEHNVEVIKSADWIIDLGPEGGDKGGYITFAGTPESMLALENNYTAEFLKLKMNP</sequence>
<evidence type="ECO:0000256" key="15">
    <source>
        <dbReference type="ARBA" id="ARBA00039316"/>
    </source>
</evidence>
<dbReference type="Pfam" id="PF17760">
    <property type="entry name" value="UvrA_inter"/>
    <property type="match status" value="1"/>
</dbReference>
<dbReference type="Pfam" id="PF17755">
    <property type="entry name" value="UvrA_DNA-bind"/>
    <property type="match status" value="1"/>
</dbReference>
<dbReference type="PROSITE" id="PS50893">
    <property type="entry name" value="ABC_TRANSPORTER_2"/>
    <property type="match status" value="2"/>
</dbReference>
<dbReference type="InterPro" id="IPR003439">
    <property type="entry name" value="ABC_transporter-like_ATP-bd"/>
</dbReference>
<dbReference type="GO" id="GO:0008270">
    <property type="term" value="F:zinc ion binding"/>
    <property type="evidence" value="ECO:0007669"/>
    <property type="project" value="UniProtKB-KW"/>
</dbReference>
<evidence type="ECO:0000313" key="20">
    <source>
        <dbReference type="Proteomes" id="UP000541352"/>
    </source>
</evidence>
<reference evidence="19 20" key="1">
    <citation type="submission" date="2020-08" db="EMBL/GenBank/DDBJ databases">
        <title>Genomic Encyclopedia of Type Strains, Phase IV (KMG-IV): sequencing the most valuable type-strain genomes for metagenomic binning, comparative biology and taxonomic classification.</title>
        <authorList>
            <person name="Goeker M."/>
        </authorList>
    </citation>
    <scope>NUCLEOTIDE SEQUENCE [LARGE SCALE GENOMIC DNA]</scope>
    <source>
        <strain evidence="19 20">DSM 17976</strain>
    </source>
</reference>
<dbReference type="Pfam" id="PF04480">
    <property type="entry name" value="DUF559"/>
    <property type="match status" value="1"/>
</dbReference>
<evidence type="ECO:0000256" key="2">
    <source>
        <dbReference type="ARBA" id="ARBA00022490"/>
    </source>
</evidence>
<evidence type="ECO:0000256" key="14">
    <source>
        <dbReference type="ARBA" id="ARBA00038000"/>
    </source>
</evidence>
<keyword evidence="20" id="KW-1185">Reference proteome</keyword>
<dbReference type="EMBL" id="JACIBY010000011">
    <property type="protein sequence ID" value="MBB3840479.1"/>
    <property type="molecule type" value="Genomic_DNA"/>
</dbReference>
<organism evidence="19 20">
    <name type="scientific">Runella defluvii</name>
    <dbReference type="NCBI Taxonomy" id="370973"/>
    <lineage>
        <taxon>Bacteria</taxon>
        <taxon>Pseudomonadati</taxon>
        <taxon>Bacteroidota</taxon>
        <taxon>Cytophagia</taxon>
        <taxon>Cytophagales</taxon>
        <taxon>Spirosomataceae</taxon>
        <taxon>Runella</taxon>
    </lineage>
</organism>
<gene>
    <name evidence="19" type="ORF">FHS57_004499</name>
</gene>
<evidence type="ECO:0000256" key="10">
    <source>
        <dbReference type="ARBA" id="ARBA00022840"/>
    </source>
</evidence>
<dbReference type="Gene3D" id="3.40.960.10">
    <property type="entry name" value="VSR Endonuclease"/>
    <property type="match status" value="1"/>
</dbReference>
<feature type="region of interest" description="Disordered" evidence="17">
    <location>
        <begin position="585"/>
        <end position="611"/>
    </location>
</feature>
<evidence type="ECO:0000256" key="1">
    <source>
        <dbReference type="ARBA" id="ARBA00004496"/>
    </source>
</evidence>
<dbReference type="SUPFAM" id="SSF52540">
    <property type="entry name" value="P-loop containing nucleoside triphosphate hydrolases"/>
    <property type="match status" value="2"/>
</dbReference>
<accession>A0A7W6ES87</accession>
<dbReference type="GO" id="GO:0005524">
    <property type="term" value="F:ATP binding"/>
    <property type="evidence" value="ECO:0007669"/>
    <property type="project" value="UniProtKB-KW"/>
</dbReference>
<keyword evidence="2" id="KW-0963">Cytoplasm</keyword>
<keyword evidence="8" id="KW-0863">Zinc-finger</keyword>
<comment type="similarity">
    <text evidence="14">Belongs to the ABC transporter superfamily. UvrA family.</text>
</comment>
<evidence type="ECO:0000256" key="6">
    <source>
        <dbReference type="ARBA" id="ARBA00022763"/>
    </source>
</evidence>
<keyword evidence="13" id="KW-0234">DNA repair</keyword>
<keyword evidence="6" id="KW-0227">DNA damage</keyword>
<dbReference type="Proteomes" id="UP000541352">
    <property type="component" value="Unassembled WGS sequence"/>
</dbReference>
<dbReference type="InterPro" id="IPR027417">
    <property type="entry name" value="P-loop_NTPase"/>
</dbReference>
<dbReference type="InterPro" id="IPR013815">
    <property type="entry name" value="ATP_grasp_subdomain_1"/>
</dbReference>
<evidence type="ECO:0000259" key="18">
    <source>
        <dbReference type="PROSITE" id="PS50893"/>
    </source>
</evidence>
<evidence type="ECO:0000256" key="5">
    <source>
        <dbReference type="ARBA" id="ARBA00022741"/>
    </source>
</evidence>
<keyword evidence="3" id="KW-0479">Metal-binding</keyword>
<dbReference type="InterPro" id="IPR041102">
    <property type="entry name" value="UvrA_inter"/>
</dbReference>